<dbReference type="Proteomes" id="UP001348369">
    <property type="component" value="Chromosome"/>
</dbReference>
<organism evidence="1 2">
    <name type="scientific">Streptomyces scopuliridis</name>
    <dbReference type="NCBI Taxonomy" id="452529"/>
    <lineage>
        <taxon>Bacteria</taxon>
        <taxon>Bacillati</taxon>
        <taxon>Actinomycetota</taxon>
        <taxon>Actinomycetes</taxon>
        <taxon>Kitasatosporales</taxon>
        <taxon>Streptomycetaceae</taxon>
        <taxon>Streptomyces</taxon>
    </lineage>
</organism>
<gene>
    <name evidence="1" type="ORF">OG835_41745</name>
</gene>
<protein>
    <submittedName>
        <fullName evidence="1">FAD-dependent oxidoreductase</fullName>
    </submittedName>
</protein>
<evidence type="ECO:0000313" key="1">
    <source>
        <dbReference type="EMBL" id="WSC02856.1"/>
    </source>
</evidence>
<sequence length="374" mass="41252">MQRILIVGGGIIGMLHAWEARKRGFDVIHLESDLEPRSATVRNLGMIWVTGRATGPEIELVLRARSMWEEITQEAPGVGFRATGALTVLYTDAEVETVRQAIERDAGVHGYQLLDPVDARNINPILQGDFAKALYCPKDAVIEPQAVLPALRDVLAGDHYQWHPGVTAVEFGSAWVRGQDGTVYTGDQVIFCVGSSQVGASARLLAGMPLQRVRLQMLQTEPLDFRISTLLSDSLSLHYYPVYDVPARERIPARPELVGKFGIKLMVAQRADGSLTIGDTHLYDEPFDFASTEQCYEFILDRFTKLTGRPAPAVRRRWSGTYAQRTDGELFLRREIEENVLLATGIGGRGMGTAPAVAEDTFNLICGTPELRSA</sequence>
<reference evidence="1" key="1">
    <citation type="submission" date="2022-10" db="EMBL/GenBank/DDBJ databases">
        <title>The complete genomes of actinobacterial strains from the NBC collection.</title>
        <authorList>
            <person name="Joergensen T.S."/>
            <person name="Alvarez Arevalo M."/>
            <person name="Sterndorff E.B."/>
            <person name="Faurdal D."/>
            <person name="Vuksanovic O."/>
            <person name="Mourched A.-S."/>
            <person name="Charusanti P."/>
            <person name="Shaw S."/>
            <person name="Blin K."/>
            <person name="Weber T."/>
        </authorList>
    </citation>
    <scope>NUCLEOTIDE SEQUENCE</scope>
    <source>
        <strain evidence="1">NBC 01771</strain>
    </source>
</reference>
<proteinExistence type="predicted"/>
<dbReference type="EMBL" id="CP109109">
    <property type="protein sequence ID" value="WSC02856.1"/>
    <property type="molecule type" value="Genomic_DNA"/>
</dbReference>
<keyword evidence="2" id="KW-1185">Reference proteome</keyword>
<evidence type="ECO:0000313" key="2">
    <source>
        <dbReference type="Proteomes" id="UP001348369"/>
    </source>
</evidence>
<name>A0ACD4ZXF4_9ACTN</name>
<accession>A0ACD4ZXF4</accession>